<dbReference type="EMBL" id="JBHUOP010000003">
    <property type="protein sequence ID" value="MFD2840528.1"/>
    <property type="molecule type" value="Genomic_DNA"/>
</dbReference>
<name>A0ABW5XF72_9MICO</name>
<dbReference type="InterPro" id="IPR027417">
    <property type="entry name" value="P-loop_NTPase"/>
</dbReference>
<dbReference type="InterPro" id="IPR003593">
    <property type="entry name" value="AAA+_ATPase"/>
</dbReference>
<dbReference type="SUPFAM" id="SSF52540">
    <property type="entry name" value="P-loop containing nucleoside triphosphate hydrolases"/>
    <property type="match status" value="2"/>
</dbReference>
<feature type="domain" description="ABC transporter" evidence="3">
    <location>
        <begin position="7"/>
        <end position="240"/>
    </location>
</feature>
<dbReference type="PROSITE" id="PS00211">
    <property type="entry name" value="ABC_TRANSPORTER_1"/>
    <property type="match status" value="1"/>
</dbReference>
<dbReference type="CDD" id="cd03216">
    <property type="entry name" value="ABC_Carb_Monos_I"/>
    <property type="match status" value="1"/>
</dbReference>
<comment type="caution">
    <text evidence="4">The sequence shown here is derived from an EMBL/GenBank/DDBJ whole genome shotgun (WGS) entry which is preliminary data.</text>
</comment>
<dbReference type="PANTHER" id="PTHR43790:SF4">
    <property type="entry name" value="GUANOSINE IMPORT ATP-BINDING PROTEIN NUPO"/>
    <property type="match status" value="1"/>
</dbReference>
<dbReference type="InterPro" id="IPR050107">
    <property type="entry name" value="ABC_carbohydrate_import_ATPase"/>
</dbReference>
<keyword evidence="2 4" id="KW-0067">ATP-binding</keyword>
<evidence type="ECO:0000256" key="2">
    <source>
        <dbReference type="ARBA" id="ARBA00022840"/>
    </source>
</evidence>
<dbReference type="InterPro" id="IPR017871">
    <property type="entry name" value="ABC_transporter-like_CS"/>
</dbReference>
<evidence type="ECO:0000313" key="5">
    <source>
        <dbReference type="Proteomes" id="UP001597391"/>
    </source>
</evidence>
<dbReference type="Proteomes" id="UP001597391">
    <property type="component" value="Unassembled WGS sequence"/>
</dbReference>
<dbReference type="SMART" id="SM00382">
    <property type="entry name" value="AAA"/>
    <property type="match status" value="2"/>
</dbReference>
<reference evidence="5" key="1">
    <citation type="journal article" date="2019" name="Int. J. Syst. Evol. Microbiol.">
        <title>The Global Catalogue of Microorganisms (GCM) 10K type strain sequencing project: providing services to taxonomists for standard genome sequencing and annotation.</title>
        <authorList>
            <consortium name="The Broad Institute Genomics Platform"/>
            <consortium name="The Broad Institute Genome Sequencing Center for Infectious Disease"/>
            <person name="Wu L."/>
            <person name="Ma J."/>
        </authorList>
    </citation>
    <scope>NUCLEOTIDE SEQUENCE [LARGE SCALE GENOMIC DNA]</scope>
    <source>
        <strain evidence="5">KCTC 33576</strain>
    </source>
</reference>
<evidence type="ECO:0000256" key="1">
    <source>
        <dbReference type="ARBA" id="ARBA00022741"/>
    </source>
</evidence>
<dbReference type="CDD" id="cd03215">
    <property type="entry name" value="ABC_Carb_Monos_II"/>
    <property type="match status" value="1"/>
</dbReference>
<dbReference type="Pfam" id="PF00005">
    <property type="entry name" value="ABC_tran"/>
    <property type="match status" value="2"/>
</dbReference>
<dbReference type="Gene3D" id="3.40.50.300">
    <property type="entry name" value="P-loop containing nucleotide triphosphate hydrolases"/>
    <property type="match status" value="2"/>
</dbReference>
<evidence type="ECO:0000313" key="4">
    <source>
        <dbReference type="EMBL" id="MFD2840528.1"/>
    </source>
</evidence>
<proteinExistence type="predicted"/>
<accession>A0ABW5XF72</accession>
<gene>
    <name evidence="4" type="ORF">ACFSYH_08090</name>
</gene>
<organism evidence="4 5">
    <name type="scientific">Populibacterium corticicola</name>
    <dbReference type="NCBI Taxonomy" id="1812826"/>
    <lineage>
        <taxon>Bacteria</taxon>
        <taxon>Bacillati</taxon>
        <taxon>Actinomycetota</taxon>
        <taxon>Actinomycetes</taxon>
        <taxon>Micrococcales</taxon>
        <taxon>Jonesiaceae</taxon>
        <taxon>Populibacterium</taxon>
    </lineage>
</organism>
<feature type="domain" description="ABC transporter" evidence="3">
    <location>
        <begin position="259"/>
        <end position="500"/>
    </location>
</feature>
<dbReference type="PROSITE" id="PS50893">
    <property type="entry name" value="ABC_TRANSPORTER_2"/>
    <property type="match status" value="2"/>
</dbReference>
<dbReference type="InterPro" id="IPR003439">
    <property type="entry name" value="ABC_transporter-like_ATP-bd"/>
</dbReference>
<evidence type="ECO:0000259" key="3">
    <source>
        <dbReference type="PROSITE" id="PS50893"/>
    </source>
</evidence>
<keyword evidence="1" id="KW-0547">Nucleotide-binding</keyword>
<sequence length="503" mass="53188">MNAAVLLEVHGLSKSFGPVHANDNVSFSIRAGEVHALLGENGAGKSTLVKQLYGVYQPDSGEITLAGSPTRIDSPATARAQGIGLVFQDMRLIPALTVWENIALNLPSTKRQKPTDIKAMIVEASAKWGLPVEPNALVADLSVGEWQRIELLKVLLAGANVLILDEPTSVLTPSEVGALFAVLTDLRAAGVGIVIITHKLREVREIADRVTVLRGGKTIVSDVPADTLTDPELIEAMVGRSVPALESSRTQFPPSLPAIELAAASLTRRDGTSALRSVSFRVHPGEILGIAGVAGNGQEELVDVLTGVRAAEDGDVMLNDHVVPGGQPGGFKARGVISVVPDPVRQFVVPGMSIAQHAALWEVAHGEHTSYATKAAARRFTERAAAVGLPVAPSHRVLEELSGGNIQRVLLTLAFSTPGSVLVVSYPTRGLDVATTRDTRQRLLEARERGLAIVLVSEDLDELLEVSDRIAVLNEGSITGILDRSDADRAALGDLMTRLVEAA</sequence>
<dbReference type="RefSeq" id="WP_377466392.1">
    <property type="nucleotide sequence ID" value="NZ_JBHUOP010000003.1"/>
</dbReference>
<protein>
    <submittedName>
        <fullName evidence="4">ABC transporter ATP-binding protein</fullName>
    </submittedName>
</protein>
<dbReference type="PANTHER" id="PTHR43790">
    <property type="entry name" value="CARBOHYDRATE TRANSPORT ATP-BINDING PROTEIN MG119-RELATED"/>
    <property type="match status" value="1"/>
</dbReference>
<dbReference type="GO" id="GO:0005524">
    <property type="term" value="F:ATP binding"/>
    <property type="evidence" value="ECO:0007669"/>
    <property type="project" value="UniProtKB-KW"/>
</dbReference>
<keyword evidence="5" id="KW-1185">Reference proteome</keyword>